<name>A0A563DR65_9MICO</name>
<sequence>MISAVVTGNVWSTRRVDGLPSGAFLELEIPATGARMIAFDVLGVGLGEHVLVAQGSVASHWFTGPPPPVDALIIGSIDAGSTGSAPGSEGGPPG</sequence>
<dbReference type="AlphaFoldDB" id="A0A563DR65"/>
<keyword evidence="3" id="KW-1283">Bacterial microcompartment</keyword>
<dbReference type="RefSeq" id="WP_146321126.1">
    <property type="nucleotide sequence ID" value="NZ_VCQV01000062.1"/>
</dbReference>
<evidence type="ECO:0000256" key="1">
    <source>
        <dbReference type="ARBA" id="ARBA00023587"/>
    </source>
</evidence>
<evidence type="ECO:0000256" key="3">
    <source>
        <dbReference type="ARBA" id="ARBA00024446"/>
    </source>
</evidence>
<dbReference type="InterPro" id="IPR036677">
    <property type="entry name" value="EutN_CcmL_sf"/>
</dbReference>
<reference evidence="4 5" key="2">
    <citation type="submission" date="2019-08" db="EMBL/GenBank/DDBJ databases">
        <title>Jejuicoccus antrihumi gen. nov., sp. nov., a new member of the family Dermacoccaceae isolated from a cave.</title>
        <authorList>
            <person name="Schumann P."/>
            <person name="Kim I.S."/>
        </authorList>
    </citation>
    <scope>NUCLEOTIDE SEQUENCE [LARGE SCALE GENOMIC DNA]</scope>
    <source>
        <strain evidence="4 5">C5-26</strain>
    </source>
</reference>
<evidence type="ECO:0000256" key="2">
    <source>
        <dbReference type="ARBA" id="ARBA00023669"/>
    </source>
</evidence>
<dbReference type="InterPro" id="IPR004992">
    <property type="entry name" value="EutN_CcmL"/>
</dbReference>
<dbReference type="OrthoDB" id="196195at2"/>
<comment type="subcellular location">
    <subcellularLocation>
        <location evidence="1">Carboxysome</location>
    </subcellularLocation>
</comment>
<proteinExistence type="predicted"/>
<dbReference type="Gene3D" id="2.40.50.220">
    <property type="entry name" value="EutN/Ccml"/>
    <property type="match status" value="1"/>
</dbReference>
<dbReference type="EMBL" id="VCQV01000062">
    <property type="protein sequence ID" value="TWP32686.1"/>
    <property type="molecule type" value="Genomic_DNA"/>
</dbReference>
<evidence type="ECO:0000313" key="4">
    <source>
        <dbReference type="EMBL" id="TWP32686.1"/>
    </source>
</evidence>
<reference evidence="4 5" key="1">
    <citation type="submission" date="2019-05" db="EMBL/GenBank/DDBJ databases">
        <authorList>
            <person name="Lee S.D."/>
        </authorList>
    </citation>
    <scope>NUCLEOTIDE SEQUENCE [LARGE SCALE GENOMIC DNA]</scope>
    <source>
        <strain evidence="4 5">C5-26</strain>
    </source>
</reference>
<gene>
    <name evidence="4" type="ORF">FGL98_23625</name>
</gene>
<dbReference type="Pfam" id="PF03319">
    <property type="entry name" value="EutN_CcmL"/>
    <property type="match status" value="1"/>
</dbReference>
<dbReference type="PROSITE" id="PS51932">
    <property type="entry name" value="BMV"/>
    <property type="match status" value="1"/>
</dbReference>
<keyword evidence="2" id="KW-1282">Carboxysome</keyword>
<dbReference type="SUPFAM" id="SSF159133">
    <property type="entry name" value="EutN/CcmL-like"/>
    <property type="match status" value="1"/>
</dbReference>
<comment type="caution">
    <text evidence="4">The sequence shown here is derived from an EMBL/GenBank/DDBJ whole genome shotgun (WGS) entry which is preliminary data.</text>
</comment>
<dbReference type="PANTHER" id="PTHR36539">
    <property type="entry name" value="ETHANOLAMINE UTILIZATION PROTEIN EUTN"/>
    <property type="match status" value="1"/>
</dbReference>
<protein>
    <submittedName>
        <fullName evidence="4">Ethanolamine utilization protein EutN</fullName>
    </submittedName>
</protein>
<keyword evidence="5" id="KW-1185">Reference proteome</keyword>
<accession>A0A563DR65</accession>
<dbReference type="GO" id="GO:0031470">
    <property type="term" value="C:carboxysome"/>
    <property type="evidence" value="ECO:0007669"/>
    <property type="project" value="UniProtKB-SubCell"/>
</dbReference>
<dbReference type="Proteomes" id="UP000320244">
    <property type="component" value="Unassembled WGS sequence"/>
</dbReference>
<dbReference type="CDD" id="cd01614">
    <property type="entry name" value="EutN_CcmL"/>
    <property type="match status" value="1"/>
</dbReference>
<organism evidence="4 5">
    <name type="scientific">Leekyejoonella antrihumi</name>
    <dbReference type="NCBI Taxonomy" id="1660198"/>
    <lineage>
        <taxon>Bacteria</taxon>
        <taxon>Bacillati</taxon>
        <taxon>Actinomycetota</taxon>
        <taxon>Actinomycetes</taxon>
        <taxon>Micrococcales</taxon>
        <taxon>Dermacoccaceae</taxon>
        <taxon>Leekyejoonella</taxon>
    </lineage>
</organism>
<evidence type="ECO:0000313" key="5">
    <source>
        <dbReference type="Proteomes" id="UP000320244"/>
    </source>
</evidence>